<evidence type="ECO:0000256" key="2">
    <source>
        <dbReference type="SAM" id="SignalP"/>
    </source>
</evidence>
<organism evidence="3 4">
    <name type="scientific">Acetobacter fallax</name>
    <dbReference type="NCBI Taxonomy" id="1737473"/>
    <lineage>
        <taxon>Bacteria</taxon>
        <taxon>Pseudomonadati</taxon>
        <taxon>Pseudomonadota</taxon>
        <taxon>Alphaproteobacteria</taxon>
        <taxon>Acetobacterales</taxon>
        <taxon>Acetobacteraceae</taxon>
        <taxon>Acetobacter</taxon>
    </lineage>
</organism>
<dbReference type="CDD" id="cd06151">
    <property type="entry name" value="YjgF_YER057c_UK114_like_3"/>
    <property type="match status" value="1"/>
</dbReference>
<keyword evidence="2" id="KW-0732">Signal</keyword>
<feature type="signal peptide" evidence="2">
    <location>
        <begin position="1"/>
        <end position="28"/>
    </location>
</feature>
<comment type="caution">
    <text evidence="3">The sequence shown here is derived from an EMBL/GenBank/DDBJ whole genome shotgun (WGS) entry which is preliminary data.</text>
</comment>
<dbReference type="PANTHER" id="PTHR11803:SF59">
    <property type="entry name" value="ENDORIBONUCLEASE"/>
    <property type="match status" value="1"/>
</dbReference>
<accession>A0ABX0K8C0</accession>
<dbReference type="InterPro" id="IPR035959">
    <property type="entry name" value="RutC-like_sf"/>
</dbReference>
<feature type="chain" id="PRO_5046010530" evidence="2">
    <location>
        <begin position="29"/>
        <end position="174"/>
    </location>
</feature>
<dbReference type="RefSeq" id="WP_173575815.1">
    <property type="nucleotide sequence ID" value="NZ_WOSW01000001.1"/>
</dbReference>
<protein>
    <submittedName>
        <fullName evidence="3">Uncharacterized protein</fullName>
    </submittedName>
</protein>
<comment type="similarity">
    <text evidence="1">Belongs to the RutC family.</text>
</comment>
<reference evidence="3 4" key="1">
    <citation type="journal article" date="2020" name="Int. J. Syst. Evol. Microbiol.">
        <title>Novel acetic acid bacteria from cider fermentations: Acetobacter conturbans sp. nov. and Acetobacter fallax sp. nov.</title>
        <authorList>
            <person name="Sombolestani A.S."/>
            <person name="Cleenwerck I."/>
            <person name="Cnockaert M."/>
            <person name="Borremans W."/>
            <person name="Wieme A.D."/>
            <person name="De Vuyst L."/>
            <person name="Vandamme P."/>
        </authorList>
    </citation>
    <scope>NUCLEOTIDE SEQUENCE [LARGE SCALE GENOMIC DNA]</scope>
    <source>
        <strain evidence="3 4">LMG 1637</strain>
    </source>
</reference>
<keyword evidence="4" id="KW-1185">Reference proteome</keyword>
<evidence type="ECO:0000313" key="4">
    <source>
        <dbReference type="Proteomes" id="UP000615326"/>
    </source>
</evidence>
<dbReference type="Pfam" id="PF01042">
    <property type="entry name" value="Ribonuc_L-PSP"/>
    <property type="match status" value="1"/>
</dbReference>
<dbReference type="SUPFAM" id="SSF55298">
    <property type="entry name" value="YjgF-like"/>
    <property type="match status" value="1"/>
</dbReference>
<evidence type="ECO:0000256" key="1">
    <source>
        <dbReference type="ARBA" id="ARBA00010552"/>
    </source>
</evidence>
<dbReference type="Proteomes" id="UP000615326">
    <property type="component" value="Unassembled WGS sequence"/>
</dbReference>
<dbReference type="PANTHER" id="PTHR11803">
    <property type="entry name" value="2-IMINOBUTANOATE/2-IMINOPROPANOATE DEAMINASE RIDA"/>
    <property type="match status" value="1"/>
</dbReference>
<dbReference type="PROSITE" id="PS01094">
    <property type="entry name" value="UPF0076"/>
    <property type="match status" value="1"/>
</dbReference>
<dbReference type="InterPro" id="IPR006175">
    <property type="entry name" value="YjgF/YER057c/UK114"/>
</dbReference>
<evidence type="ECO:0000313" key="3">
    <source>
        <dbReference type="EMBL" id="NHO31241.1"/>
    </source>
</evidence>
<sequence length="174" mass="18440">MSFFSRNAFLALACAGAAGFCGLSGASAADSVLRHVDPASHFPIAQAIEVPPGATTVYLSGMGAPVIDKTADVHSLAAYGDTETQTRGALEKIQDQLSKLNLTMSSVVQMHMYMVADPKLGKADLPGMMKAYTQFFGTKAQPNLPVRSAFEIARLGNPGWLIEIEVTAVRTTHP</sequence>
<name>A0ABX0K8C0_9PROT</name>
<proteinExistence type="inferred from homology"/>
<gene>
    <name evidence="3" type="ORF">GOB84_01450</name>
</gene>
<dbReference type="EMBL" id="WOSW01000001">
    <property type="protein sequence ID" value="NHO31241.1"/>
    <property type="molecule type" value="Genomic_DNA"/>
</dbReference>
<dbReference type="InterPro" id="IPR019897">
    <property type="entry name" value="RidA_CS"/>
</dbReference>
<dbReference type="Gene3D" id="3.30.1330.40">
    <property type="entry name" value="RutC-like"/>
    <property type="match status" value="1"/>
</dbReference>